<protein>
    <submittedName>
        <fullName evidence="9">ExbD/TolR family protein</fullName>
    </submittedName>
</protein>
<dbReference type="OrthoDB" id="9798629at2"/>
<keyword evidence="5 8" id="KW-1133">Transmembrane helix</keyword>
<dbReference type="RefSeq" id="WP_152158303.1">
    <property type="nucleotide sequence ID" value="NZ_WEHX01000032.1"/>
</dbReference>
<sequence length="143" mass="15463">MPLRSSNRRRGLMAEINVVPYIDVMLVLVVILMVAAPFVNPSVVNLPSVNKASNAPEKVVEVIVYPDGRMSLRSGKDMKPTDMPGLVAAVREAQAGDPKTPVVIAADKNVRYEEVVNVMKSLQAANVERVGLSLKVERSAAAR</sequence>
<dbReference type="GO" id="GO:0022857">
    <property type="term" value="F:transmembrane transporter activity"/>
    <property type="evidence" value="ECO:0007669"/>
    <property type="project" value="InterPro"/>
</dbReference>
<proteinExistence type="inferred from homology"/>
<dbReference type="GO" id="GO:0015031">
    <property type="term" value="P:protein transport"/>
    <property type="evidence" value="ECO:0007669"/>
    <property type="project" value="UniProtKB-KW"/>
</dbReference>
<dbReference type="Pfam" id="PF02472">
    <property type="entry name" value="ExbD"/>
    <property type="match status" value="1"/>
</dbReference>
<evidence type="ECO:0000256" key="4">
    <source>
        <dbReference type="ARBA" id="ARBA00022692"/>
    </source>
</evidence>
<dbReference type="Gene3D" id="3.30.420.270">
    <property type="match status" value="1"/>
</dbReference>
<evidence type="ECO:0000313" key="9">
    <source>
        <dbReference type="EMBL" id="KAB7660329.1"/>
    </source>
</evidence>
<organism evidence="9 10">
    <name type="scientific">Sutterella seckii</name>
    <dbReference type="NCBI Taxonomy" id="1944635"/>
    <lineage>
        <taxon>Bacteria</taxon>
        <taxon>Pseudomonadati</taxon>
        <taxon>Pseudomonadota</taxon>
        <taxon>Betaproteobacteria</taxon>
        <taxon>Burkholderiales</taxon>
        <taxon>Sutterellaceae</taxon>
        <taxon>Sutterella</taxon>
    </lineage>
</organism>
<evidence type="ECO:0000256" key="1">
    <source>
        <dbReference type="ARBA" id="ARBA00004162"/>
    </source>
</evidence>
<gene>
    <name evidence="9" type="ORF">GBM95_06215</name>
</gene>
<evidence type="ECO:0000256" key="3">
    <source>
        <dbReference type="ARBA" id="ARBA00022475"/>
    </source>
</evidence>
<accession>A0A6I1EJA6</accession>
<evidence type="ECO:0000256" key="2">
    <source>
        <dbReference type="ARBA" id="ARBA00005811"/>
    </source>
</evidence>
<comment type="caution">
    <text evidence="9">The sequence shown here is derived from an EMBL/GenBank/DDBJ whole genome shotgun (WGS) entry which is preliminary data.</text>
</comment>
<comment type="similarity">
    <text evidence="2 7">Belongs to the ExbD/TolR family.</text>
</comment>
<dbReference type="EMBL" id="WEHX01000032">
    <property type="protein sequence ID" value="KAB7660329.1"/>
    <property type="molecule type" value="Genomic_DNA"/>
</dbReference>
<evidence type="ECO:0000256" key="5">
    <source>
        <dbReference type="ARBA" id="ARBA00022989"/>
    </source>
</evidence>
<dbReference type="AlphaFoldDB" id="A0A6I1EJA6"/>
<keyword evidence="3" id="KW-1003">Cell membrane</keyword>
<comment type="subcellular location">
    <subcellularLocation>
        <location evidence="1">Cell membrane</location>
        <topology evidence="1">Single-pass membrane protein</topology>
    </subcellularLocation>
    <subcellularLocation>
        <location evidence="7">Cell membrane</location>
        <topology evidence="7">Single-pass type II membrane protein</topology>
    </subcellularLocation>
</comment>
<keyword evidence="7" id="KW-0653">Protein transport</keyword>
<dbReference type="InterPro" id="IPR003400">
    <property type="entry name" value="ExbD"/>
</dbReference>
<evidence type="ECO:0000256" key="6">
    <source>
        <dbReference type="ARBA" id="ARBA00023136"/>
    </source>
</evidence>
<keyword evidence="6 8" id="KW-0472">Membrane</keyword>
<evidence type="ECO:0000256" key="8">
    <source>
        <dbReference type="SAM" id="Phobius"/>
    </source>
</evidence>
<dbReference type="PANTHER" id="PTHR30558">
    <property type="entry name" value="EXBD MEMBRANE COMPONENT OF PMF-DRIVEN MACROMOLECULE IMPORT SYSTEM"/>
    <property type="match status" value="1"/>
</dbReference>
<keyword evidence="7" id="KW-0813">Transport</keyword>
<dbReference type="Proteomes" id="UP000430564">
    <property type="component" value="Unassembled WGS sequence"/>
</dbReference>
<name>A0A6I1EJA6_9BURK</name>
<keyword evidence="4 7" id="KW-0812">Transmembrane</keyword>
<reference evidence="9 10" key="1">
    <citation type="submission" date="2019-10" db="EMBL/GenBank/DDBJ databases">
        <title>Genome diversity of Sutterella seckii.</title>
        <authorList>
            <person name="Chaplin A.V."/>
            <person name="Sokolova S.R."/>
            <person name="Mosin K.A."/>
            <person name="Ivanova E.L."/>
            <person name="Kochetkova T.O."/>
            <person name="Goltsov A.Y."/>
            <person name="Trofimov D.Y."/>
            <person name="Efimov B.A."/>
        </authorList>
    </citation>
    <scope>NUCLEOTIDE SEQUENCE [LARGE SCALE GENOMIC DNA]</scope>
    <source>
        <strain evidence="9 10">ASD393</strain>
    </source>
</reference>
<dbReference type="GO" id="GO:0005886">
    <property type="term" value="C:plasma membrane"/>
    <property type="evidence" value="ECO:0007669"/>
    <property type="project" value="UniProtKB-SubCell"/>
</dbReference>
<evidence type="ECO:0000313" key="10">
    <source>
        <dbReference type="Proteomes" id="UP000430564"/>
    </source>
</evidence>
<dbReference type="PANTHER" id="PTHR30558:SF7">
    <property type="entry name" value="TOL-PAL SYSTEM PROTEIN TOLR"/>
    <property type="match status" value="1"/>
</dbReference>
<evidence type="ECO:0000256" key="7">
    <source>
        <dbReference type="RuleBase" id="RU003879"/>
    </source>
</evidence>
<feature type="transmembrane region" description="Helical" evidence="8">
    <location>
        <begin position="21"/>
        <end position="39"/>
    </location>
</feature>